<evidence type="ECO:0000256" key="3">
    <source>
        <dbReference type="ARBA" id="ARBA00022692"/>
    </source>
</evidence>
<evidence type="ECO:0000256" key="4">
    <source>
        <dbReference type="ARBA" id="ARBA00022989"/>
    </source>
</evidence>
<evidence type="ECO:0000313" key="8">
    <source>
        <dbReference type="Proteomes" id="UP000371977"/>
    </source>
</evidence>
<keyword evidence="4 6" id="KW-1133">Transmembrane helix</keyword>
<feature type="transmembrane region" description="Helical" evidence="6">
    <location>
        <begin position="484"/>
        <end position="504"/>
    </location>
</feature>
<gene>
    <name evidence="7" type="ORF">ESZ50_08390</name>
</gene>
<protein>
    <submittedName>
        <fullName evidence="7">Polysaccharide biosynthesis protein</fullName>
    </submittedName>
</protein>
<feature type="transmembrane region" description="Helical" evidence="6">
    <location>
        <begin position="121"/>
        <end position="138"/>
    </location>
</feature>
<feature type="transmembrane region" description="Helical" evidence="6">
    <location>
        <begin position="329"/>
        <end position="349"/>
    </location>
</feature>
<keyword evidence="3 6" id="KW-0812">Transmembrane</keyword>
<organism evidence="7 8">
    <name type="scientific">Weissella muntiaci</name>
    <dbReference type="NCBI Taxonomy" id="2508881"/>
    <lineage>
        <taxon>Bacteria</taxon>
        <taxon>Bacillati</taxon>
        <taxon>Bacillota</taxon>
        <taxon>Bacilli</taxon>
        <taxon>Lactobacillales</taxon>
        <taxon>Lactobacillaceae</taxon>
        <taxon>Weissella</taxon>
    </lineage>
</organism>
<proteinExistence type="predicted"/>
<dbReference type="OrthoDB" id="9775950at2"/>
<dbReference type="CDD" id="cd13124">
    <property type="entry name" value="MATE_SpoVB_like"/>
    <property type="match status" value="1"/>
</dbReference>
<feature type="transmembrane region" description="Helical" evidence="6">
    <location>
        <begin position="419"/>
        <end position="438"/>
    </location>
</feature>
<feature type="transmembrane region" description="Helical" evidence="6">
    <location>
        <begin position="391"/>
        <end position="413"/>
    </location>
</feature>
<evidence type="ECO:0000256" key="6">
    <source>
        <dbReference type="SAM" id="Phobius"/>
    </source>
</evidence>
<dbReference type="EMBL" id="SDGZ01000018">
    <property type="protein sequence ID" value="TYC48521.1"/>
    <property type="molecule type" value="Genomic_DNA"/>
</dbReference>
<keyword evidence="8" id="KW-1185">Reference proteome</keyword>
<dbReference type="Proteomes" id="UP000371977">
    <property type="component" value="Unassembled WGS sequence"/>
</dbReference>
<feature type="transmembrane region" description="Helical" evidence="6">
    <location>
        <begin position="159"/>
        <end position="177"/>
    </location>
</feature>
<feature type="transmembrane region" description="Helical" evidence="6">
    <location>
        <begin position="288"/>
        <end position="308"/>
    </location>
</feature>
<feature type="transmembrane region" description="Helical" evidence="6">
    <location>
        <begin position="450"/>
        <end position="472"/>
    </location>
</feature>
<comment type="caution">
    <text evidence="7">The sequence shown here is derived from an EMBL/GenBank/DDBJ whole genome shotgun (WGS) entry which is preliminary data.</text>
</comment>
<comment type="subcellular location">
    <subcellularLocation>
        <location evidence="1">Cell membrane</location>
        <topology evidence="1">Multi-pass membrane protein</topology>
    </subcellularLocation>
</comment>
<sequence>MKKAKGQNLVVGAGVLALAGLVAKVLSAVYRVPFQNLVGNTGFYVYQQVYPIYGIGMVFALSGWPVFVSKLIAEQSDDPLNQQLIARRMFWLLLGISAGLFALIYGGAPVLAILMGNDRQLIGVIQAVAWMFWFMPFLTVGRGFAQGRQDMLPTAISQVIEQIVRVAVILIAAYWAMNHDWSMYRMGAWTTFSATIAGLAATITLTASLRSVWQDPLPKALGKRPEFAWSRLFKRLLDEGGLLAMIAALLVLLQLMDSFSVKVLLEQSGLTATLAEATKGVYDRGQPMVQLGMVVATGLGTSLLPVLRQHILREDEDAFRADFQMTMRLSVLFSVITTVGLIVIMPTLNQMLFGSMQGSKALSWYSLTIIPATLITVLVATLQSLNRTRGLGWMITATILLKIGLNALLVPGWQIDGASVATLIALLPLTIFTIVRIPRFVWSNWRPSRWYAKLASISIMVGSLAGFCRYYGSLVLGSSRIASIEVTLLAVVVGTGAFIGGLVWTQILSADEWKALPKGDRIYERLMKRK</sequence>
<feature type="transmembrane region" description="Helical" evidence="6">
    <location>
        <begin position="236"/>
        <end position="256"/>
    </location>
</feature>
<dbReference type="RefSeq" id="WP_148623122.1">
    <property type="nucleotide sequence ID" value="NZ_SDGZ01000018.1"/>
</dbReference>
<dbReference type="InterPro" id="IPR050833">
    <property type="entry name" value="Poly_Biosynth_Transport"/>
</dbReference>
<dbReference type="InterPro" id="IPR024923">
    <property type="entry name" value="PG_synth_SpoVB"/>
</dbReference>
<dbReference type="InterPro" id="IPR002797">
    <property type="entry name" value="Polysacc_synth"/>
</dbReference>
<dbReference type="AlphaFoldDB" id="A0A6C2C3F3"/>
<keyword evidence="2" id="KW-1003">Cell membrane</keyword>
<evidence type="ECO:0000313" key="7">
    <source>
        <dbReference type="EMBL" id="TYC48521.1"/>
    </source>
</evidence>
<dbReference type="GO" id="GO:0005886">
    <property type="term" value="C:plasma membrane"/>
    <property type="evidence" value="ECO:0007669"/>
    <property type="project" value="UniProtKB-SubCell"/>
</dbReference>
<accession>A0A6C2C3F3</accession>
<keyword evidence="5 6" id="KW-0472">Membrane</keyword>
<feature type="transmembrane region" description="Helical" evidence="6">
    <location>
        <begin position="361"/>
        <end position="379"/>
    </location>
</feature>
<dbReference type="PANTHER" id="PTHR30250">
    <property type="entry name" value="PST FAMILY PREDICTED COLANIC ACID TRANSPORTER"/>
    <property type="match status" value="1"/>
</dbReference>
<feature type="transmembrane region" description="Helical" evidence="6">
    <location>
        <begin position="51"/>
        <end position="68"/>
    </location>
</feature>
<evidence type="ECO:0000256" key="5">
    <source>
        <dbReference type="ARBA" id="ARBA00023136"/>
    </source>
</evidence>
<feature type="transmembrane region" description="Helical" evidence="6">
    <location>
        <begin position="89"/>
        <end position="115"/>
    </location>
</feature>
<evidence type="ECO:0000256" key="2">
    <source>
        <dbReference type="ARBA" id="ARBA00022475"/>
    </source>
</evidence>
<reference evidence="7 8" key="1">
    <citation type="submission" date="2019-01" db="EMBL/GenBank/DDBJ databases">
        <title>Weissella sp. nov., a novel lactic acid bacterium isolated from animal feces.</title>
        <authorList>
            <person name="Wang L.-T."/>
        </authorList>
    </citation>
    <scope>NUCLEOTIDE SEQUENCE [LARGE SCALE GENOMIC DNA]</scope>
    <source>
        <strain evidence="7 8">8H-2</strain>
    </source>
</reference>
<name>A0A6C2C3F3_9LACO</name>
<feature type="transmembrane region" description="Helical" evidence="6">
    <location>
        <begin position="189"/>
        <end position="209"/>
    </location>
</feature>
<dbReference type="Pfam" id="PF01943">
    <property type="entry name" value="Polysacc_synt"/>
    <property type="match status" value="1"/>
</dbReference>
<dbReference type="PANTHER" id="PTHR30250:SF29">
    <property type="entry name" value="POLYSACCHARIDE BIOSYNTHESIS PROTEIN C-TERMINAL DOMAIN-CONTAINING PROTEIN"/>
    <property type="match status" value="1"/>
</dbReference>
<evidence type="ECO:0000256" key="1">
    <source>
        <dbReference type="ARBA" id="ARBA00004651"/>
    </source>
</evidence>